<organism evidence="2 3">
    <name type="scientific">Maledivibacter halophilus</name>
    <dbReference type="NCBI Taxonomy" id="36842"/>
    <lineage>
        <taxon>Bacteria</taxon>
        <taxon>Bacillati</taxon>
        <taxon>Bacillota</taxon>
        <taxon>Clostridia</taxon>
        <taxon>Peptostreptococcales</taxon>
        <taxon>Caminicellaceae</taxon>
        <taxon>Maledivibacter</taxon>
    </lineage>
</organism>
<dbReference type="EMBL" id="FUZT01000003">
    <property type="protein sequence ID" value="SKC54781.1"/>
    <property type="molecule type" value="Genomic_DNA"/>
</dbReference>
<name>A0A1T5JTT9_9FIRM</name>
<keyword evidence="3" id="KW-1185">Reference proteome</keyword>
<dbReference type="InterPro" id="IPR043472">
    <property type="entry name" value="Macro_dom-like"/>
</dbReference>
<accession>A0A1T5JTT9</accession>
<dbReference type="CDD" id="cd02908">
    <property type="entry name" value="Macro_OAADPr_deacetylase"/>
    <property type="match status" value="1"/>
</dbReference>
<dbReference type="Gene3D" id="3.40.220.10">
    <property type="entry name" value="Leucine Aminopeptidase, subunit E, domain 1"/>
    <property type="match status" value="1"/>
</dbReference>
<dbReference type="STRING" id="36842.SAMN02194393_01328"/>
<evidence type="ECO:0000259" key="1">
    <source>
        <dbReference type="PROSITE" id="PS51154"/>
    </source>
</evidence>
<dbReference type="PANTHER" id="PTHR11106:SF27">
    <property type="entry name" value="MACRO DOMAIN-CONTAINING PROTEIN"/>
    <property type="match status" value="1"/>
</dbReference>
<dbReference type="Proteomes" id="UP000190285">
    <property type="component" value="Unassembled WGS sequence"/>
</dbReference>
<dbReference type="AlphaFoldDB" id="A0A1T5JTT9"/>
<evidence type="ECO:0000313" key="3">
    <source>
        <dbReference type="Proteomes" id="UP000190285"/>
    </source>
</evidence>
<feature type="domain" description="Macro" evidence="1">
    <location>
        <begin position="1"/>
        <end position="179"/>
    </location>
</feature>
<dbReference type="PROSITE" id="PS51154">
    <property type="entry name" value="MACRO"/>
    <property type="match status" value="1"/>
</dbReference>
<dbReference type="Pfam" id="PF01661">
    <property type="entry name" value="Macro"/>
    <property type="match status" value="1"/>
</dbReference>
<dbReference type="RefSeq" id="WP_244282020.1">
    <property type="nucleotide sequence ID" value="NZ_FUZT01000003.1"/>
</dbReference>
<dbReference type="PANTHER" id="PTHR11106">
    <property type="entry name" value="GANGLIOSIDE INDUCED DIFFERENTIATION ASSOCIATED PROTEIN 2-RELATED"/>
    <property type="match status" value="1"/>
</dbReference>
<proteinExistence type="predicted"/>
<evidence type="ECO:0000313" key="2">
    <source>
        <dbReference type="EMBL" id="SKC54781.1"/>
    </source>
</evidence>
<gene>
    <name evidence="2" type="ORF">SAMN02194393_01328</name>
</gene>
<protein>
    <submittedName>
        <fullName evidence="2">O-acetyl-ADP-ribose deacetylase (Regulator of RNase III), contains Macro domain</fullName>
    </submittedName>
</protein>
<dbReference type="SMART" id="SM00506">
    <property type="entry name" value="A1pp"/>
    <property type="match status" value="1"/>
</dbReference>
<reference evidence="2 3" key="1">
    <citation type="submission" date="2017-02" db="EMBL/GenBank/DDBJ databases">
        <authorList>
            <person name="Peterson S.W."/>
        </authorList>
    </citation>
    <scope>NUCLEOTIDE SEQUENCE [LARGE SCALE GENOMIC DNA]</scope>
    <source>
        <strain evidence="2 3">M1</strain>
    </source>
</reference>
<sequence length="183" mass="20062">MEFIYGATTIKLVQGDITKQNTTAIVNSANSTLLGGGGVDGAIHRAGGPKILEECKVIRARYGGCDVGEAVITTGGNLPSNYVIHTVGPIWKDGKHKEPELLTNAYRNSLKLAHKNNIDTISFPSISTGVYGYPIEKASIIALNTVKKFIDETDFKEIRFILFSKKDFDIYLKSVKEIFKSHI</sequence>
<dbReference type="InterPro" id="IPR002589">
    <property type="entry name" value="Macro_dom"/>
</dbReference>
<dbReference type="SUPFAM" id="SSF52949">
    <property type="entry name" value="Macro domain-like"/>
    <property type="match status" value="1"/>
</dbReference>
<dbReference type="NCBIfam" id="NF001664">
    <property type="entry name" value="PRK00431.1-6"/>
    <property type="match status" value="1"/>
</dbReference>